<dbReference type="InterPro" id="IPR038020">
    <property type="entry name" value="MbtH-like_sf"/>
</dbReference>
<dbReference type="PANTHER" id="PTHR38444:SF1">
    <property type="entry name" value="ENTEROBACTIN BIOSYNTHESIS PROTEIN YBDZ"/>
    <property type="match status" value="1"/>
</dbReference>
<dbReference type="PANTHER" id="PTHR38444">
    <property type="entry name" value="ENTEROBACTIN BIOSYNTHESIS PROTEIN YBDZ"/>
    <property type="match status" value="1"/>
</dbReference>
<evidence type="ECO:0000259" key="1">
    <source>
        <dbReference type="SMART" id="SM00923"/>
    </source>
</evidence>
<dbReference type="RefSeq" id="WP_070910472.1">
    <property type="nucleotide sequence ID" value="NZ_MLIC01000002.1"/>
</dbReference>
<organism evidence="2 3">
    <name type="scientific">Mycobacteroides saopaulense</name>
    <dbReference type="NCBI Taxonomy" id="1578165"/>
    <lineage>
        <taxon>Bacteria</taxon>
        <taxon>Bacillati</taxon>
        <taxon>Actinomycetota</taxon>
        <taxon>Actinomycetes</taxon>
        <taxon>Mycobacteriales</taxon>
        <taxon>Mycobacteriaceae</taxon>
        <taxon>Mycobacteroides</taxon>
    </lineage>
</organism>
<name>A0ABX3BV61_9MYCO</name>
<dbReference type="Pfam" id="PF03621">
    <property type="entry name" value="MbtH"/>
    <property type="match status" value="1"/>
</dbReference>
<feature type="domain" description="MbtH-like" evidence="1">
    <location>
        <begin position="4"/>
        <end position="54"/>
    </location>
</feature>
<dbReference type="Proteomes" id="UP000179621">
    <property type="component" value="Unassembled WGS sequence"/>
</dbReference>
<protein>
    <submittedName>
        <fullName evidence="2">MbtH family protein</fullName>
    </submittedName>
</protein>
<gene>
    <name evidence="2" type="ORF">BKG73_22415</name>
</gene>
<dbReference type="SMART" id="SM00923">
    <property type="entry name" value="MbtH"/>
    <property type="match status" value="1"/>
</dbReference>
<evidence type="ECO:0000313" key="3">
    <source>
        <dbReference type="Proteomes" id="UP000179621"/>
    </source>
</evidence>
<dbReference type="InterPro" id="IPR005153">
    <property type="entry name" value="MbtH-like_dom"/>
</dbReference>
<keyword evidence="3" id="KW-1185">Reference proteome</keyword>
<dbReference type="SUPFAM" id="SSF160582">
    <property type="entry name" value="MbtH-like"/>
    <property type="match status" value="1"/>
</dbReference>
<sequence length="69" mass="8017">MQTNPFDDDSGSFFVLVNEQEQHSLWPSFVDAPAGWRVVYGQAARTACLEYIDEQWTDIRPKDLRQRLA</sequence>
<dbReference type="EMBL" id="MLIH01000035">
    <property type="protein sequence ID" value="OHU06306.1"/>
    <property type="molecule type" value="Genomic_DNA"/>
</dbReference>
<dbReference type="InterPro" id="IPR037407">
    <property type="entry name" value="MLP_fam"/>
</dbReference>
<reference evidence="2 3" key="1">
    <citation type="submission" date="2016-10" db="EMBL/GenBank/DDBJ databases">
        <title>Evaluation of Human, Animal and Environmental Mycobacterium chelonae Isolates by Core Genome Phylogenomic Analysis, Targeted Gene Comparison, and Anti-microbial Susceptibility Patterns: A Tale of Mistaken Identities.</title>
        <authorList>
            <person name="Fogelson S.B."/>
            <person name="Camus A.C."/>
            <person name="Lorenz W."/>
            <person name="Vasireddy R."/>
            <person name="Vasireddy S."/>
            <person name="Smith T."/>
            <person name="Brown-Elliott B.A."/>
            <person name="Wallace R.J.Jr."/>
            <person name="Hasan N.A."/>
            <person name="Reischl U."/>
            <person name="Sanchez S."/>
        </authorList>
    </citation>
    <scope>NUCLEOTIDE SEQUENCE [LARGE SCALE GENOMIC DNA]</scope>
    <source>
        <strain evidence="2 3">8528</strain>
    </source>
</reference>
<comment type="caution">
    <text evidence="2">The sequence shown here is derived from an EMBL/GenBank/DDBJ whole genome shotgun (WGS) entry which is preliminary data.</text>
</comment>
<accession>A0ABX3BV61</accession>
<proteinExistence type="predicted"/>
<evidence type="ECO:0000313" key="2">
    <source>
        <dbReference type="EMBL" id="OHU06306.1"/>
    </source>
</evidence>
<dbReference type="Gene3D" id="3.90.820.10">
    <property type="entry name" value="Structural Genomics, Unknown Function 30-nov-00 1gh9 Mol_id"/>
    <property type="match status" value="1"/>
</dbReference>